<evidence type="ECO:0000313" key="2">
    <source>
        <dbReference type="Proteomes" id="UP000248887"/>
    </source>
</evidence>
<name>A0A2W5R003_ANCNO</name>
<sequence length="137" mass="14549">MSVATVVAAEEVHVIARGTQGLEAVPLRVENETARPVACAAAIAHWYSAPVGTAAAGGRLETRLWSKPATGEVLLLNAQEDQMPIQSLWCGYAGEDVSTRSDIRLARRAGTREPAIDLICREAAGSPALDCRRRGAQ</sequence>
<dbReference type="EMBL" id="QFQD01000028">
    <property type="protein sequence ID" value="PZQ82826.1"/>
    <property type="molecule type" value="Genomic_DNA"/>
</dbReference>
<protein>
    <submittedName>
        <fullName evidence="1">Uncharacterized protein</fullName>
    </submittedName>
</protein>
<reference evidence="1 2" key="1">
    <citation type="submission" date="2017-08" db="EMBL/GenBank/DDBJ databases">
        <title>Infants hospitalized years apart are colonized by the same room-sourced microbial strains.</title>
        <authorList>
            <person name="Brooks B."/>
            <person name="Olm M.R."/>
            <person name="Firek B.A."/>
            <person name="Baker R."/>
            <person name="Thomas B.C."/>
            <person name="Morowitz M.J."/>
            <person name="Banfield J.F."/>
        </authorList>
    </citation>
    <scope>NUCLEOTIDE SEQUENCE [LARGE SCALE GENOMIC DNA]</scope>
    <source>
        <strain evidence="1">S2_005_001_R2_27</strain>
    </source>
</reference>
<accession>A0A2W5R003</accession>
<comment type="caution">
    <text evidence="1">The sequence shown here is derived from an EMBL/GenBank/DDBJ whole genome shotgun (WGS) entry which is preliminary data.</text>
</comment>
<dbReference type="AlphaFoldDB" id="A0A2W5R003"/>
<organism evidence="1 2">
    <name type="scientific">Ancylobacter novellus</name>
    <name type="common">Thiobacillus novellus</name>
    <dbReference type="NCBI Taxonomy" id="921"/>
    <lineage>
        <taxon>Bacteria</taxon>
        <taxon>Pseudomonadati</taxon>
        <taxon>Pseudomonadota</taxon>
        <taxon>Alphaproteobacteria</taxon>
        <taxon>Hyphomicrobiales</taxon>
        <taxon>Xanthobacteraceae</taxon>
        <taxon>Ancylobacter</taxon>
    </lineage>
</organism>
<evidence type="ECO:0000313" key="1">
    <source>
        <dbReference type="EMBL" id="PZQ82826.1"/>
    </source>
</evidence>
<proteinExistence type="predicted"/>
<gene>
    <name evidence="1" type="ORF">DI549_10225</name>
</gene>
<dbReference type="Proteomes" id="UP000248887">
    <property type="component" value="Unassembled WGS sequence"/>
</dbReference>